<dbReference type="EMBL" id="LJSK01000149">
    <property type="protein sequence ID" value="KPI86091.1"/>
    <property type="molecule type" value="Genomic_DNA"/>
</dbReference>
<feature type="compositionally biased region" description="Low complexity" evidence="2">
    <location>
        <begin position="124"/>
        <end position="146"/>
    </location>
</feature>
<organism evidence="4 5">
    <name type="scientific">Leptomonas seymouri</name>
    <dbReference type="NCBI Taxonomy" id="5684"/>
    <lineage>
        <taxon>Eukaryota</taxon>
        <taxon>Discoba</taxon>
        <taxon>Euglenozoa</taxon>
        <taxon>Kinetoplastea</taxon>
        <taxon>Metakinetoplastina</taxon>
        <taxon>Trypanosomatida</taxon>
        <taxon>Trypanosomatidae</taxon>
        <taxon>Leishmaniinae</taxon>
        <taxon>Leptomonas</taxon>
    </lineage>
</organism>
<protein>
    <recommendedName>
        <fullName evidence="3">RRM domain-containing protein</fullName>
    </recommendedName>
</protein>
<dbReference type="VEuPathDB" id="TriTrypDB:Lsey_0149_0130"/>
<evidence type="ECO:0000313" key="4">
    <source>
        <dbReference type="EMBL" id="KPI86091.1"/>
    </source>
</evidence>
<feature type="compositionally biased region" description="Low complexity" evidence="2">
    <location>
        <begin position="497"/>
        <end position="521"/>
    </location>
</feature>
<feature type="region of interest" description="Disordered" evidence="2">
    <location>
        <begin position="697"/>
        <end position="722"/>
    </location>
</feature>
<dbReference type="SMART" id="SM00360">
    <property type="entry name" value="RRM"/>
    <property type="match status" value="1"/>
</dbReference>
<feature type="region of interest" description="Disordered" evidence="2">
    <location>
        <begin position="123"/>
        <end position="146"/>
    </location>
</feature>
<dbReference type="InterPro" id="IPR035979">
    <property type="entry name" value="RBD_domain_sf"/>
</dbReference>
<feature type="region of interest" description="Disordered" evidence="2">
    <location>
        <begin position="648"/>
        <end position="679"/>
    </location>
</feature>
<reference evidence="4 5" key="1">
    <citation type="journal article" date="2015" name="PLoS Pathog.">
        <title>Leptomonas seymouri: Adaptations to the Dixenous Life Cycle Analyzed by Genome Sequencing, Transcriptome Profiling and Co-infection with Leishmania donovani.</title>
        <authorList>
            <person name="Kraeva N."/>
            <person name="Butenko A."/>
            <person name="Hlavacova J."/>
            <person name="Kostygov A."/>
            <person name="Myskova J."/>
            <person name="Grybchuk D."/>
            <person name="Lestinova T."/>
            <person name="Votypka J."/>
            <person name="Volf P."/>
            <person name="Opperdoes F."/>
            <person name="Flegontov P."/>
            <person name="Lukes J."/>
            <person name="Yurchenko V."/>
        </authorList>
    </citation>
    <scope>NUCLEOTIDE SEQUENCE [LARGE SCALE GENOMIC DNA]</scope>
    <source>
        <strain evidence="4 5">ATCC 30220</strain>
    </source>
</reference>
<keyword evidence="5" id="KW-1185">Reference proteome</keyword>
<evidence type="ECO:0000259" key="3">
    <source>
        <dbReference type="PROSITE" id="PS50102"/>
    </source>
</evidence>
<dbReference type="SUPFAM" id="SSF54928">
    <property type="entry name" value="RNA-binding domain, RBD"/>
    <property type="match status" value="1"/>
</dbReference>
<dbReference type="OMA" id="PHTLNTV"/>
<dbReference type="Pfam" id="PF00076">
    <property type="entry name" value="RRM_1"/>
    <property type="match status" value="1"/>
</dbReference>
<accession>A0A0N1PDW6</accession>
<proteinExistence type="predicted"/>
<dbReference type="InterPro" id="IPR000504">
    <property type="entry name" value="RRM_dom"/>
</dbReference>
<dbReference type="InterPro" id="IPR012677">
    <property type="entry name" value="Nucleotide-bd_a/b_plait_sf"/>
</dbReference>
<feature type="compositionally biased region" description="Low complexity" evidence="2">
    <location>
        <begin position="471"/>
        <end position="490"/>
    </location>
</feature>
<evidence type="ECO:0000256" key="2">
    <source>
        <dbReference type="SAM" id="MobiDB-lite"/>
    </source>
</evidence>
<dbReference type="OrthoDB" id="48651at2759"/>
<feature type="compositionally biased region" description="Pro residues" evidence="2">
    <location>
        <begin position="713"/>
        <end position="722"/>
    </location>
</feature>
<keyword evidence="1" id="KW-0694">RNA-binding</keyword>
<dbReference type="Gene3D" id="3.30.70.330">
    <property type="match status" value="1"/>
</dbReference>
<dbReference type="PROSITE" id="PS50102">
    <property type="entry name" value="RRM"/>
    <property type="match status" value="1"/>
</dbReference>
<dbReference type="AlphaFoldDB" id="A0A0N1PDW6"/>
<dbReference type="CDD" id="cd00590">
    <property type="entry name" value="RRM_SF"/>
    <property type="match status" value="1"/>
</dbReference>
<dbReference type="GO" id="GO:0003723">
    <property type="term" value="F:RNA binding"/>
    <property type="evidence" value="ECO:0007669"/>
    <property type="project" value="UniProtKB-UniRule"/>
</dbReference>
<dbReference type="Proteomes" id="UP000038009">
    <property type="component" value="Unassembled WGS sequence"/>
</dbReference>
<evidence type="ECO:0000256" key="1">
    <source>
        <dbReference type="PROSITE-ProRule" id="PRU00176"/>
    </source>
</evidence>
<sequence length="722" mass="76566">MNKIQDLNQYGLDSLELKALSVPSSLRFLLGIEYDVVLCVNEVGTRRPFRLHFPVFATTFRKLLTLCATRFGLDCVHSESESVLSGTAVMPLLRYADYLPGALHVKEILECLQVEPAAKATKWQSPASQSSSSSPTTDAAGSEDGSAASNNNCYANEFAASFIDYSEFASDSSLDDVHGLGFYLMLDYGLSLATHSHLIGIRFHKDWDPKQALREFQEFSGWSAFDLRFLDEQRRQDGGVIVMPSSQDACDLLEKYEDEDSDDEGDLLPFILRPVSPLVSVPFLEDSSLRKLRDQHWAEVAKHWSHLPRTLNTVVVYNLYDGATLPEILAFFEPLPVVASEFVEDDSPSHRRRAFLTFANLEATRKALDVDGKNTRGCTLRVQVSPPYISASRRGYEVKPERSAPPAAAGSSPRLTANNSNNGGNGASSATYTSGPSTRVATDNAAHGKTSVAGAHGGASEKHVDTNKALPHPCAASAPVAPASHAKASPQGPHMEAATTASAAVSSHSPSPPSSSTRPVNPSAAIASAIAARAHAASAAAAMATTTTTEVPKAAAAAALSFAPVSFLHVPATGDNGHEASFSAGSNASSHGASHMNASAKEFVPHFQLSATSPEYKPAPAPMLEALYGFNGLPASVDDVAATATVGLHPPHASSLPPPPPPPAYGNAVGTPSDYRPTPRSTQLLHTVVVPNLPSYALPPPYIPGEDEVDYGLPPPPLPPPY</sequence>
<name>A0A0N1PDW6_LEPSE</name>
<feature type="compositionally biased region" description="Polar residues" evidence="2">
    <location>
        <begin position="431"/>
        <end position="441"/>
    </location>
</feature>
<comment type="caution">
    <text evidence="4">The sequence shown here is derived from an EMBL/GenBank/DDBJ whole genome shotgun (WGS) entry which is preliminary data.</text>
</comment>
<feature type="compositionally biased region" description="Low complexity" evidence="2">
    <location>
        <begin position="404"/>
        <end position="430"/>
    </location>
</feature>
<evidence type="ECO:0000313" key="5">
    <source>
        <dbReference type="Proteomes" id="UP000038009"/>
    </source>
</evidence>
<feature type="domain" description="RRM" evidence="3">
    <location>
        <begin position="312"/>
        <end position="387"/>
    </location>
</feature>
<feature type="region of interest" description="Disordered" evidence="2">
    <location>
        <begin position="393"/>
        <end position="521"/>
    </location>
</feature>
<gene>
    <name evidence="4" type="ORF">ABL78_4852</name>
</gene>